<feature type="compositionally biased region" description="Basic residues" evidence="1">
    <location>
        <begin position="1"/>
        <end position="11"/>
    </location>
</feature>
<feature type="compositionally biased region" description="Pro residues" evidence="1">
    <location>
        <begin position="158"/>
        <end position="173"/>
    </location>
</feature>
<feature type="compositionally biased region" description="Pro residues" evidence="1">
    <location>
        <begin position="276"/>
        <end position="304"/>
    </location>
</feature>
<accession>A0A9W6R446</accession>
<gene>
    <name evidence="2" type="ORF">Atai01_48370</name>
</gene>
<feature type="compositionally biased region" description="Polar residues" evidence="1">
    <location>
        <begin position="345"/>
        <end position="356"/>
    </location>
</feature>
<dbReference type="AlphaFoldDB" id="A0A9W6R446"/>
<feature type="compositionally biased region" description="Pro residues" evidence="1">
    <location>
        <begin position="19"/>
        <end position="28"/>
    </location>
</feature>
<dbReference type="Proteomes" id="UP001165136">
    <property type="component" value="Unassembled WGS sequence"/>
</dbReference>
<proteinExistence type="predicted"/>
<feature type="compositionally biased region" description="Low complexity" evidence="1">
    <location>
        <begin position="305"/>
        <end position="325"/>
    </location>
</feature>
<feature type="region of interest" description="Disordered" evidence="1">
    <location>
        <begin position="1"/>
        <end position="35"/>
    </location>
</feature>
<evidence type="ECO:0000313" key="3">
    <source>
        <dbReference type="Proteomes" id="UP001165136"/>
    </source>
</evidence>
<feature type="region of interest" description="Disordered" evidence="1">
    <location>
        <begin position="150"/>
        <end position="366"/>
    </location>
</feature>
<dbReference type="RefSeq" id="WP_027942264.1">
    <property type="nucleotide sequence ID" value="NZ_BSTI01000011.1"/>
</dbReference>
<sequence length="366" mass="38752">MAKKLGKRRKPEPRDAFGAPPPRHPSGPPASSTPLADYLALGGPGVDENYVVVPRSLAESMPLPWQQQLANLLSHFHEVHRGLSWPVYRVVPSRYEKLVDLDEEQLAEAGYLVEIDADGDMVYRERSGRKVEDPQNTSVLVSCLDPIPRRAAAGQQPPSEPPPPVPMNLPPAPVWRSTPRSPSPAVPPLPEPPKKVSTPREPAPLTAQSAPVALPPIPESPPGGDATAPTETVSSEPLEPSPATAPNGPDARGSVDPVPPAAAETTPAQSVRPATEPAPPVPPATQVPEPVPSPIEQPAPPVSVTPPTAEIPAAPVPDADADTPPHGLPLKRRGWFDEPPDDSSDTSVQFGPTGESTEIPYRYRAP</sequence>
<comment type="caution">
    <text evidence="2">The sequence shown here is derived from an EMBL/GenBank/DDBJ whole genome shotgun (WGS) entry which is preliminary data.</text>
</comment>
<dbReference type="EMBL" id="BSTI01000011">
    <property type="protein sequence ID" value="GLY68218.1"/>
    <property type="molecule type" value="Genomic_DNA"/>
</dbReference>
<protein>
    <submittedName>
        <fullName evidence="2">Uncharacterized protein</fullName>
    </submittedName>
</protein>
<evidence type="ECO:0000256" key="1">
    <source>
        <dbReference type="SAM" id="MobiDB-lite"/>
    </source>
</evidence>
<reference evidence="2" key="1">
    <citation type="submission" date="2023-03" db="EMBL/GenBank/DDBJ databases">
        <title>Amycolatopsis taiwanensis NBRC 103393.</title>
        <authorList>
            <person name="Ichikawa N."/>
            <person name="Sato H."/>
            <person name="Tonouchi N."/>
        </authorList>
    </citation>
    <scope>NUCLEOTIDE SEQUENCE</scope>
    <source>
        <strain evidence="2">NBRC 103393</strain>
    </source>
</reference>
<organism evidence="2 3">
    <name type="scientific">Amycolatopsis taiwanensis</name>
    <dbReference type="NCBI Taxonomy" id="342230"/>
    <lineage>
        <taxon>Bacteria</taxon>
        <taxon>Bacillati</taxon>
        <taxon>Actinomycetota</taxon>
        <taxon>Actinomycetes</taxon>
        <taxon>Pseudonocardiales</taxon>
        <taxon>Pseudonocardiaceae</taxon>
        <taxon>Amycolatopsis</taxon>
    </lineage>
</organism>
<evidence type="ECO:0000313" key="2">
    <source>
        <dbReference type="EMBL" id="GLY68218.1"/>
    </source>
</evidence>
<feature type="compositionally biased region" description="Pro residues" evidence="1">
    <location>
        <begin position="181"/>
        <end position="191"/>
    </location>
</feature>
<keyword evidence="3" id="KW-1185">Reference proteome</keyword>
<name>A0A9W6R446_9PSEU</name>